<evidence type="ECO:0000313" key="2">
    <source>
        <dbReference type="Proteomes" id="UP001497457"/>
    </source>
</evidence>
<keyword evidence="2" id="KW-1185">Reference proteome</keyword>
<dbReference type="Proteomes" id="UP001497457">
    <property type="component" value="Chromosome 8b"/>
</dbReference>
<reference evidence="1 2" key="2">
    <citation type="submission" date="2024-10" db="EMBL/GenBank/DDBJ databases">
        <authorList>
            <person name="Ryan C."/>
        </authorList>
    </citation>
    <scope>NUCLEOTIDE SEQUENCE [LARGE SCALE GENOMIC DNA]</scope>
</reference>
<dbReference type="EMBL" id="OZ075118">
    <property type="protein sequence ID" value="CAL5089821.1"/>
    <property type="molecule type" value="Genomic_DNA"/>
</dbReference>
<reference evidence="2" key="1">
    <citation type="submission" date="2024-06" db="EMBL/GenBank/DDBJ databases">
        <authorList>
            <person name="Ryan C."/>
        </authorList>
    </citation>
    <scope>NUCLEOTIDE SEQUENCE [LARGE SCALE GENOMIC DNA]</scope>
</reference>
<evidence type="ECO:0000313" key="1">
    <source>
        <dbReference type="EMBL" id="CAL5089821.1"/>
    </source>
</evidence>
<accession>A0ABC9G7X5</accession>
<dbReference type="AlphaFoldDB" id="A0ABC9G7X5"/>
<protein>
    <submittedName>
        <fullName evidence="1">Uncharacterized protein</fullName>
    </submittedName>
</protein>
<organism evidence="1 2">
    <name type="scientific">Urochloa decumbens</name>
    <dbReference type="NCBI Taxonomy" id="240449"/>
    <lineage>
        <taxon>Eukaryota</taxon>
        <taxon>Viridiplantae</taxon>
        <taxon>Streptophyta</taxon>
        <taxon>Embryophyta</taxon>
        <taxon>Tracheophyta</taxon>
        <taxon>Spermatophyta</taxon>
        <taxon>Magnoliopsida</taxon>
        <taxon>Liliopsida</taxon>
        <taxon>Poales</taxon>
        <taxon>Poaceae</taxon>
        <taxon>PACMAD clade</taxon>
        <taxon>Panicoideae</taxon>
        <taxon>Panicodae</taxon>
        <taxon>Paniceae</taxon>
        <taxon>Melinidinae</taxon>
        <taxon>Urochloa</taxon>
    </lineage>
</organism>
<proteinExistence type="predicted"/>
<gene>
    <name evidence="1" type="ORF">URODEC1_LOCUS113549</name>
</gene>
<name>A0ABC9G7X5_9POAL</name>
<sequence>MQTCSTSVVFPTFPGPTIGRTPKLQRAGGSSWSKKLTTRSISIWRPNMHFSINRGMTYEGVKQVVAFVHHFSQVSELLKHCLVCDAPPLCLLDGETNAQQHPLQFLHAVLLRCCWLQVLIN</sequence>